<feature type="non-terminal residue" evidence="2">
    <location>
        <position position="239"/>
    </location>
</feature>
<sequence>MRIVQAAGEAPIVALMRAGMMGCTPSAPTVAISLGLLDLYHRLRSHAPRLGIQPFVRALCDKYMCQYRPHLRNQFSNAFDAYLAVQRELQRRVDCALGQDSPHWRALNACACCNYELEDEEPLVIKGLTAMDGGQAHKRRAGAGHSDPRVFESDYRIPPDEVDLCAGEATRRKKKQEDEPDVPNWVVLDEPGEPGDDALKPSVCADRWKNAKAEHYKTAPGAYEQTGVFVCLCRHGLLL</sequence>
<dbReference type="PANTHER" id="PTHR33096:SF1">
    <property type="entry name" value="CXC1-LIKE CYSTEINE CLUSTER ASSOCIATED WITH KDZ TRANSPOSASES DOMAIN-CONTAINING PROTEIN"/>
    <property type="match status" value="1"/>
</dbReference>
<dbReference type="Pfam" id="PF18758">
    <property type="entry name" value="KDZ"/>
    <property type="match status" value="1"/>
</dbReference>
<evidence type="ECO:0008006" key="4">
    <source>
        <dbReference type="Google" id="ProtNLM"/>
    </source>
</evidence>
<protein>
    <recommendedName>
        <fullName evidence="4">CxC1-like cysteine cluster associated with KDZ transposases domain-containing protein</fullName>
    </recommendedName>
</protein>
<accession>A0A165I614</accession>
<reference evidence="2 3" key="1">
    <citation type="journal article" date="2016" name="Mol. Biol. Evol.">
        <title>Comparative Genomics of Early-Diverging Mushroom-Forming Fungi Provides Insights into the Origins of Lignocellulose Decay Capabilities.</title>
        <authorList>
            <person name="Nagy L.G."/>
            <person name="Riley R."/>
            <person name="Tritt A."/>
            <person name="Adam C."/>
            <person name="Daum C."/>
            <person name="Floudas D."/>
            <person name="Sun H."/>
            <person name="Yadav J.S."/>
            <person name="Pangilinan J."/>
            <person name="Larsson K.H."/>
            <person name="Matsuura K."/>
            <person name="Barry K."/>
            <person name="Labutti K."/>
            <person name="Kuo R."/>
            <person name="Ohm R.A."/>
            <person name="Bhattacharya S.S."/>
            <person name="Shirouzu T."/>
            <person name="Yoshinaga Y."/>
            <person name="Martin F.M."/>
            <person name="Grigoriev I.V."/>
            <person name="Hibbett D.S."/>
        </authorList>
    </citation>
    <scope>NUCLEOTIDE SEQUENCE [LARGE SCALE GENOMIC DNA]</scope>
    <source>
        <strain evidence="2 3">HHB12029</strain>
    </source>
</reference>
<dbReference type="Proteomes" id="UP000077266">
    <property type="component" value="Unassembled WGS sequence"/>
</dbReference>
<evidence type="ECO:0000256" key="1">
    <source>
        <dbReference type="SAM" id="MobiDB-lite"/>
    </source>
</evidence>
<dbReference type="PANTHER" id="PTHR33096">
    <property type="entry name" value="CXC2 DOMAIN-CONTAINING PROTEIN"/>
    <property type="match status" value="1"/>
</dbReference>
<dbReference type="InterPro" id="IPR040521">
    <property type="entry name" value="KDZ"/>
</dbReference>
<dbReference type="OrthoDB" id="2505969at2759"/>
<dbReference type="AlphaFoldDB" id="A0A165I614"/>
<dbReference type="InParanoid" id="A0A165I614"/>
<evidence type="ECO:0000313" key="2">
    <source>
        <dbReference type="EMBL" id="KZV92950.1"/>
    </source>
</evidence>
<keyword evidence="3" id="KW-1185">Reference proteome</keyword>
<name>A0A165I614_EXIGL</name>
<gene>
    <name evidence="2" type="ORF">EXIGLDRAFT_613732</name>
</gene>
<proteinExistence type="predicted"/>
<feature type="region of interest" description="Disordered" evidence="1">
    <location>
        <begin position="169"/>
        <end position="199"/>
    </location>
</feature>
<dbReference type="EMBL" id="KV425999">
    <property type="protein sequence ID" value="KZV92950.1"/>
    <property type="molecule type" value="Genomic_DNA"/>
</dbReference>
<evidence type="ECO:0000313" key="3">
    <source>
        <dbReference type="Proteomes" id="UP000077266"/>
    </source>
</evidence>
<organism evidence="2 3">
    <name type="scientific">Exidia glandulosa HHB12029</name>
    <dbReference type="NCBI Taxonomy" id="1314781"/>
    <lineage>
        <taxon>Eukaryota</taxon>
        <taxon>Fungi</taxon>
        <taxon>Dikarya</taxon>
        <taxon>Basidiomycota</taxon>
        <taxon>Agaricomycotina</taxon>
        <taxon>Agaricomycetes</taxon>
        <taxon>Auriculariales</taxon>
        <taxon>Exidiaceae</taxon>
        <taxon>Exidia</taxon>
    </lineage>
</organism>